<gene>
    <name evidence="3" type="ORF">AB852_02115</name>
</gene>
<keyword evidence="1" id="KW-0723">Serine/threonine-protein kinase</keyword>
<evidence type="ECO:0000256" key="1">
    <source>
        <dbReference type="ARBA" id="ARBA00022527"/>
    </source>
</evidence>
<protein>
    <recommendedName>
        <fullName evidence="2">Histidine kinase/HSP90-like ATPase domain-containing protein</fullName>
    </recommendedName>
</protein>
<dbReference type="EMBL" id="LFBV01000001">
    <property type="protein sequence ID" value="OKH96642.1"/>
    <property type="molecule type" value="Genomic_DNA"/>
</dbReference>
<accession>A0A1Q4VFQ0</accession>
<evidence type="ECO:0000259" key="2">
    <source>
        <dbReference type="Pfam" id="PF13581"/>
    </source>
</evidence>
<evidence type="ECO:0000313" key="3">
    <source>
        <dbReference type="EMBL" id="OKH96642.1"/>
    </source>
</evidence>
<dbReference type="PANTHER" id="PTHR35526:SF3">
    <property type="entry name" value="ANTI-SIGMA-F FACTOR RSBW"/>
    <property type="match status" value="1"/>
</dbReference>
<evidence type="ECO:0000313" key="4">
    <source>
        <dbReference type="Proteomes" id="UP000186455"/>
    </source>
</evidence>
<sequence>MGPVPFVCGAEAGFDVLVSRVPSVAERVWPGLVRRAGEAVLTEWGADGARDTYALALSELVTNAFQHGYGDTVRVRLWRTAEHLGIEVTGGTPYLPRSGPADPSAERGRGLYLVGALADTWGITPDGTTTWCTLAI</sequence>
<reference evidence="3 4" key="1">
    <citation type="submission" date="2015-06" db="EMBL/GenBank/DDBJ databases">
        <title>Cloning and characterization of the uncialamcin biosynthetic gene cluster.</title>
        <authorList>
            <person name="Yan X."/>
            <person name="Huang T."/>
            <person name="Ge H."/>
            <person name="Shen B."/>
        </authorList>
    </citation>
    <scope>NUCLEOTIDE SEQUENCE [LARGE SCALE GENOMIC DNA]</scope>
    <source>
        <strain evidence="3 4">DCA2648</strain>
    </source>
</reference>
<dbReference type="PANTHER" id="PTHR35526">
    <property type="entry name" value="ANTI-SIGMA-F FACTOR RSBW-RELATED"/>
    <property type="match status" value="1"/>
</dbReference>
<dbReference type="InterPro" id="IPR003594">
    <property type="entry name" value="HATPase_dom"/>
</dbReference>
<dbReference type="InterPro" id="IPR036890">
    <property type="entry name" value="HATPase_C_sf"/>
</dbReference>
<organism evidence="3 4">
    <name type="scientific">Streptomyces uncialis</name>
    <dbReference type="NCBI Taxonomy" id="1048205"/>
    <lineage>
        <taxon>Bacteria</taxon>
        <taxon>Bacillati</taxon>
        <taxon>Actinomycetota</taxon>
        <taxon>Actinomycetes</taxon>
        <taxon>Kitasatosporales</taxon>
        <taxon>Streptomycetaceae</taxon>
        <taxon>Streptomyces</taxon>
    </lineage>
</organism>
<dbReference type="Gene3D" id="3.30.565.10">
    <property type="entry name" value="Histidine kinase-like ATPase, C-terminal domain"/>
    <property type="match status" value="1"/>
</dbReference>
<dbReference type="CDD" id="cd16936">
    <property type="entry name" value="HATPase_RsbW-like"/>
    <property type="match status" value="1"/>
</dbReference>
<dbReference type="GO" id="GO:0004674">
    <property type="term" value="F:protein serine/threonine kinase activity"/>
    <property type="evidence" value="ECO:0007669"/>
    <property type="project" value="UniProtKB-KW"/>
</dbReference>
<comment type="caution">
    <text evidence="3">The sequence shown here is derived from an EMBL/GenBank/DDBJ whole genome shotgun (WGS) entry which is preliminary data.</text>
</comment>
<keyword evidence="4" id="KW-1185">Reference proteome</keyword>
<name>A0A1Q4VFQ0_9ACTN</name>
<proteinExistence type="predicted"/>
<keyword evidence="1" id="KW-0418">Kinase</keyword>
<dbReference type="InterPro" id="IPR050267">
    <property type="entry name" value="Anti-sigma-factor_SerPK"/>
</dbReference>
<dbReference type="Proteomes" id="UP000186455">
    <property type="component" value="Unassembled WGS sequence"/>
</dbReference>
<keyword evidence="1" id="KW-0808">Transferase</keyword>
<dbReference type="SUPFAM" id="SSF55874">
    <property type="entry name" value="ATPase domain of HSP90 chaperone/DNA topoisomerase II/histidine kinase"/>
    <property type="match status" value="1"/>
</dbReference>
<feature type="domain" description="Histidine kinase/HSP90-like ATPase" evidence="2">
    <location>
        <begin position="33"/>
        <end position="132"/>
    </location>
</feature>
<dbReference type="AlphaFoldDB" id="A0A1Q4VFQ0"/>
<dbReference type="STRING" id="1048205.AB852_02115"/>
<dbReference type="Pfam" id="PF13581">
    <property type="entry name" value="HATPase_c_2"/>
    <property type="match status" value="1"/>
</dbReference>